<evidence type="ECO:0000313" key="2">
    <source>
        <dbReference type="Proteomes" id="UP000688947"/>
    </source>
</evidence>
<dbReference type="Proteomes" id="UP000688947">
    <property type="component" value="Unassembled WGS sequence"/>
</dbReference>
<dbReference type="OrthoDB" id="126242at2759"/>
<protein>
    <submittedName>
        <fullName evidence="1">Uncharacterized protein</fullName>
    </submittedName>
</protein>
<organism evidence="1 2">
    <name type="scientific">Phytophthora cactorum</name>
    <dbReference type="NCBI Taxonomy" id="29920"/>
    <lineage>
        <taxon>Eukaryota</taxon>
        <taxon>Sar</taxon>
        <taxon>Stramenopiles</taxon>
        <taxon>Oomycota</taxon>
        <taxon>Peronosporomycetes</taxon>
        <taxon>Peronosporales</taxon>
        <taxon>Peronosporaceae</taxon>
        <taxon>Phytophthora</taxon>
    </lineage>
</organism>
<evidence type="ECO:0000313" key="1">
    <source>
        <dbReference type="EMBL" id="KAG6944801.1"/>
    </source>
</evidence>
<comment type="caution">
    <text evidence="1">The sequence shown here is derived from an EMBL/GenBank/DDBJ whole genome shotgun (WGS) entry which is preliminary data.</text>
</comment>
<sequence length="56" mass="6178">MTGGRFPPVVQYPESKRGDILLSTLFTWPIIVWAPECMNPLKSPSALSPDARVHLG</sequence>
<dbReference type="EMBL" id="JAENGZ010002119">
    <property type="protein sequence ID" value="KAG6944801.1"/>
    <property type="molecule type" value="Genomic_DNA"/>
</dbReference>
<gene>
    <name evidence="1" type="ORF">JG687_00017643</name>
</gene>
<name>A0A8T1TSR3_9STRA</name>
<reference evidence="1" key="1">
    <citation type="submission" date="2021-01" db="EMBL/GenBank/DDBJ databases">
        <title>Phytophthora aleatoria, a newly-described species from Pinus radiata is distinct from Phytophthora cactorum isolates based on comparative genomics.</title>
        <authorList>
            <person name="Mcdougal R."/>
            <person name="Panda P."/>
            <person name="Williams N."/>
            <person name="Studholme D.J."/>
        </authorList>
    </citation>
    <scope>NUCLEOTIDE SEQUENCE</scope>
    <source>
        <strain evidence="1">NZFS 3830</strain>
    </source>
</reference>
<dbReference type="AlphaFoldDB" id="A0A8T1TSR3"/>
<proteinExistence type="predicted"/>
<accession>A0A8T1TSR3</accession>